<accession>X1UY91</accession>
<sequence>MGLSNEAAKLYRPEMQIPFPLEEYKSRMAKVKEEMARQRVDLLYCSAPESLFYLTGYENSTTVSPTSMR</sequence>
<organism evidence="2">
    <name type="scientific">marine sediment metagenome</name>
    <dbReference type="NCBI Taxonomy" id="412755"/>
    <lineage>
        <taxon>unclassified sequences</taxon>
        <taxon>metagenomes</taxon>
        <taxon>ecological metagenomes</taxon>
    </lineage>
</organism>
<dbReference type="Gene3D" id="3.40.350.10">
    <property type="entry name" value="Creatinase/prolidase N-terminal domain"/>
    <property type="match status" value="1"/>
</dbReference>
<evidence type="ECO:0000313" key="2">
    <source>
        <dbReference type="EMBL" id="GAJ22434.1"/>
    </source>
</evidence>
<protein>
    <recommendedName>
        <fullName evidence="1">Creatinase N-terminal domain-containing protein</fullName>
    </recommendedName>
</protein>
<dbReference type="SUPFAM" id="SSF53092">
    <property type="entry name" value="Creatinase/prolidase N-terminal domain"/>
    <property type="match status" value="1"/>
</dbReference>
<dbReference type="EMBL" id="BARW01041096">
    <property type="protein sequence ID" value="GAJ22434.1"/>
    <property type="molecule type" value="Genomic_DNA"/>
</dbReference>
<dbReference type="Pfam" id="PF01321">
    <property type="entry name" value="Creatinase_N"/>
    <property type="match status" value="1"/>
</dbReference>
<gene>
    <name evidence="2" type="ORF">S12H4_61735</name>
</gene>
<dbReference type="InterPro" id="IPR000587">
    <property type="entry name" value="Creatinase_N"/>
</dbReference>
<comment type="caution">
    <text evidence="2">The sequence shown here is derived from an EMBL/GenBank/DDBJ whole genome shotgun (WGS) entry which is preliminary data.</text>
</comment>
<dbReference type="InterPro" id="IPR029149">
    <property type="entry name" value="Creatin/AminoP/Spt16_N"/>
</dbReference>
<name>X1UY91_9ZZZZ</name>
<dbReference type="AlphaFoldDB" id="X1UY91"/>
<reference evidence="2" key="1">
    <citation type="journal article" date="2014" name="Front. Microbiol.">
        <title>High frequency of phylogenetically diverse reductive dehalogenase-homologous genes in deep subseafloor sedimentary metagenomes.</title>
        <authorList>
            <person name="Kawai M."/>
            <person name="Futagami T."/>
            <person name="Toyoda A."/>
            <person name="Takaki Y."/>
            <person name="Nishi S."/>
            <person name="Hori S."/>
            <person name="Arai W."/>
            <person name="Tsubouchi T."/>
            <person name="Morono Y."/>
            <person name="Uchiyama I."/>
            <person name="Ito T."/>
            <person name="Fujiyama A."/>
            <person name="Inagaki F."/>
            <person name="Takami H."/>
        </authorList>
    </citation>
    <scope>NUCLEOTIDE SEQUENCE</scope>
    <source>
        <strain evidence="2">Expedition CK06-06</strain>
    </source>
</reference>
<feature type="domain" description="Creatinase N-terminal" evidence="1">
    <location>
        <begin position="27"/>
        <end position="61"/>
    </location>
</feature>
<proteinExistence type="predicted"/>
<feature type="non-terminal residue" evidence="2">
    <location>
        <position position="69"/>
    </location>
</feature>
<evidence type="ECO:0000259" key="1">
    <source>
        <dbReference type="Pfam" id="PF01321"/>
    </source>
</evidence>